<dbReference type="GO" id="GO:0004341">
    <property type="term" value="F:gluconolactonase activity"/>
    <property type="evidence" value="ECO:0007669"/>
    <property type="project" value="TreeGrafter"/>
</dbReference>
<evidence type="ECO:0000259" key="1">
    <source>
        <dbReference type="Pfam" id="PF08450"/>
    </source>
</evidence>
<evidence type="ECO:0000313" key="2">
    <source>
        <dbReference type="EMBL" id="MDO6421415.1"/>
    </source>
</evidence>
<dbReference type="GO" id="GO:0005509">
    <property type="term" value="F:calcium ion binding"/>
    <property type="evidence" value="ECO:0007669"/>
    <property type="project" value="TreeGrafter"/>
</dbReference>
<protein>
    <submittedName>
        <fullName evidence="2">SMP-30/gluconolactonase/LRE family protein</fullName>
        <ecNumber evidence="2">3.1.1.99</ecNumber>
    </submittedName>
</protein>
<dbReference type="PANTHER" id="PTHR10907">
    <property type="entry name" value="REGUCALCIN"/>
    <property type="match status" value="1"/>
</dbReference>
<dbReference type="AlphaFoldDB" id="A0AAW7X263"/>
<dbReference type="InterPro" id="IPR013658">
    <property type="entry name" value="SGL"/>
</dbReference>
<gene>
    <name evidence="2" type="ORF">Q4521_02920</name>
</gene>
<dbReference type="Proteomes" id="UP001169760">
    <property type="component" value="Unassembled WGS sequence"/>
</dbReference>
<organism evidence="2 3">
    <name type="scientific">Saccharophagus degradans</name>
    <dbReference type="NCBI Taxonomy" id="86304"/>
    <lineage>
        <taxon>Bacteria</taxon>
        <taxon>Pseudomonadati</taxon>
        <taxon>Pseudomonadota</taxon>
        <taxon>Gammaproteobacteria</taxon>
        <taxon>Cellvibrionales</taxon>
        <taxon>Cellvibrionaceae</taxon>
        <taxon>Saccharophagus</taxon>
    </lineage>
</organism>
<keyword evidence="2" id="KW-0378">Hydrolase</keyword>
<feature type="domain" description="SMP-30/Gluconolactonase/LRE-like region" evidence="1">
    <location>
        <begin position="14"/>
        <end position="256"/>
    </location>
</feature>
<dbReference type="Pfam" id="PF08450">
    <property type="entry name" value="SGL"/>
    <property type="match status" value="1"/>
</dbReference>
<dbReference type="GO" id="GO:0019853">
    <property type="term" value="P:L-ascorbic acid biosynthetic process"/>
    <property type="evidence" value="ECO:0007669"/>
    <property type="project" value="TreeGrafter"/>
</dbReference>
<sequence>MKNVEVALNVRAKLGECPRWDEKEQLLYWVDIDSFQLHRFDPKTGKDDFITFKEEIACFSLRQNHDGFLVAMRSGFHFLDGWNTKLRAITDPEATLVKNRFNDGRCDAEGRMIAGSVYPPKDHDGANLWQLGTDLKVTKLAEGLLTSNGAGFSPDNKTFYFSDTPKHVIYKYDYDLATGEMTNGTVFHQFPFGNGRPDGAAVDSEGCYWTALYEGSRIVRLSPEGEILQEIDLPVRCPTMVAFGGEDLKTLYITTVGARPEEELRDYPLSGALLKVEVDVPGLVEHRFAL</sequence>
<accession>A0AAW7X263</accession>
<reference evidence="2" key="1">
    <citation type="submission" date="2023-07" db="EMBL/GenBank/DDBJ databases">
        <title>Genome content predicts the carbon catabolic preferences of heterotrophic bacteria.</title>
        <authorList>
            <person name="Gralka M."/>
        </authorList>
    </citation>
    <scope>NUCLEOTIDE SEQUENCE</scope>
    <source>
        <strain evidence="2">I3M17_2</strain>
    </source>
</reference>
<dbReference type="EC" id="3.1.1.99" evidence="2"/>
<comment type="caution">
    <text evidence="2">The sequence shown here is derived from an EMBL/GenBank/DDBJ whole genome shotgun (WGS) entry which is preliminary data.</text>
</comment>
<proteinExistence type="predicted"/>
<evidence type="ECO:0000313" key="3">
    <source>
        <dbReference type="Proteomes" id="UP001169760"/>
    </source>
</evidence>
<dbReference type="RefSeq" id="WP_216063785.1">
    <property type="nucleotide sequence ID" value="NZ_JAHKPP010000023.1"/>
</dbReference>
<name>A0AAW7X263_9GAMM</name>
<dbReference type="PANTHER" id="PTHR10907:SF47">
    <property type="entry name" value="REGUCALCIN"/>
    <property type="match status" value="1"/>
</dbReference>
<dbReference type="EMBL" id="JAUOPB010000002">
    <property type="protein sequence ID" value="MDO6421415.1"/>
    <property type="molecule type" value="Genomic_DNA"/>
</dbReference>